<accession>A0ABP9QSQ9</accession>
<organism evidence="3 4">
    <name type="scientific">Pseudonocardia eucalypti</name>
    <dbReference type="NCBI Taxonomy" id="648755"/>
    <lineage>
        <taxon>Bacteria</taxon>
        <taxon>Bacillati</taxon>
        <taxon>Actinomycetota</taxon>
        <taxon>Actinomycetes</taxon>
        <taxon>Pseudonocardiales</taxon>
        <taxon>Pseudonocardiaceae</taxon>
        <taxon>Pseudonocardia</taxon>
    </lineage>
</organism>
<keyword evidence="1" id="KW-0592">Phosphate transport</keyword>
<dbReference type="InterPro" id="IPR038078">
    <property type="entry name" value="PhoU-like_sf"/>
</dbReference>
<dbReference type="EMBL" id="BAABJP010000037">
    <property type="protein sequence ID" value="GAA5166965.1"/>
    <property type="molecule type" value="Genomic_DNA"/>
</dbReference>
<proteinExistence type="predicted"/>
<dbReference type="SUPFAM" id="SSF109755">
    <property type="entry name" value="PhoU-like"/>
    <property type="match status" value="1"/>
</dbReference>
<dbReference type="Pfam" id="PF01895">
    <property type="entry name" value="PhoU"/>
    <property type="match status" value="1"/>
</dbReference>
<keyword evidence="1" id="KW-0813">Transport</keyword>
<name>A0ABP9QSQ9_9PSEU</name>
<dbReference type="InterPro" id="IPR028366">
    <property type="entry name" value="PhoU"/>
</dbReference>
<protein>
    <submittedName>
        <fullName evidence="3">Phosphate signaling complex protein PhoU</fullName>
    </submittedName>
</protein>
<reference evidence="4" key="1">
    <citation type="journal article" date="2019" name="Int. J. Syst. Evol. Microbiol.">
        <title>The Global Catalogue of Microorganisms (GCM) 10K type strain sequencing project: providing services to taxonomists for standard genome sequencing and annotation.</title>
        <authorList>
            <consortium name="The Broad Institute Genomics Platform"/>
            <consortium name="The Broad Institute Genome Sequencing Center for Infectious Disease"/>
            <person name="Wu L."/>
            <person name="Ma J."/>
        </authorList>
    </citation>
    <scope>NUCLEOTIDE SEQUENCE [LARGE SCALE GENOMIC DNA]</scope>
    <source>
        <strain evidence="4">JCM 18303</strain>
    </source>
</reference>
<dbReference type="PANTHER" id="PTHR42930:SF3">
    <property type="entry name" value="PHOSPHATE-SPECIFIC TRANSPORT SYSTEM ACCESSORY PROTEIN PHOU"/>
    <property type="match status" value="1"/>
</dbReference>
<evidence type="ECO:0000313" key="4">
    <source>
        <dbReference type="Proteomes" id="UP001428817"/>
    </source>
</evidence>
<dbReference type="PANTHER" id="PTHR42930">
    <property type="entry name" value="PHOSPHATE-SPECIFIC TRANSPORT SYSTEM ACCESSORY PROTEIN PHOU"/>
    <property type="match status" value="1"/>
</dbReference>
<feature type="domain" description="PhoU" evidence="2">
    <location>
        <begin position="17"/>
        <end position="104"/>
    </location>
</feature>
<sequence>MRELFHGQLERLGDELADMAGLACTAMEQATRALLDTDSALAEQVVSIRVEIDQRGRRCEEHACVLLARQAPVARDLRVVVTAIRMSEMIGRMGQLAAHIAELVRLRHPNPVLPIELVGLFERMAELAVHESRLVEHTIAAPAGVHLPEIERLDDELDQIHGEVLGQVGRTDPPYPVQCGIDVALLARYVERFADQAVSVTRQLDYVATGHTHRDSPL</sequence>
<evidence type="ECO:0000256" key="1">
    <source>
        <dbReference type="ARBA" id="ARBA00022592"/>
    </source>
</evidence>
<dbReference type="InterPro" id="IPR026022">
    <property type="entry name" value="PhoU_dom"/>
</dbReference>
<evidence type="ECO:0000313" key="3">
    <source>
        <dbReference type="EMBL" id="GAA5166965.1"/>
    </source>
</evidence>
<gene>
    <name evidence="3" type="primary">phoU_1</name>
    <name evidence="3" type="ORF">GCM10023321_58860</name>
</gene>
<dbReference type="Proteomes" id="UP001428817">
    <property type="component" value="Unassembled WGS sequence"/>
</dbReference>
<keyword evidence="4" id="KW-1185">Reference proteome</keyword>
<evidence type="ECO:0000259" key="2">
    <source>
        <dbReference type="Pfam" id="PF01895"/>
    </source>
</evidence>
<comment type="caution">
    <text evidence="3">The sequence shown here is derived from an EMBL/GenBank/DDBJ whole genome shotgun (WGS) entry which is preliminary data.</text>
</comment>
<dbReference type="Gene3D" id="1.20.58.220">
    <property type="entry name" value="Phosphate transport system protein phou homolog 2, domain 2"/>
    <property type="match status" value="1"/>
</dbReference>